<dbReference type="SMART" id="SM00957">
    <property type="entry name" value="SecA_DEAD"/>
    <property type="match status" value="1"/>
</dbReference>
<evidence type="ECO:0000259" key="10">
    <source>
        <dbReference type="PROSITE" id="PS51194"/>
    </source>
</evidence>
<keyword evidence="7" id="KW-1278">Translocase</keyword>
<gene>
    <name evidence="12" type="ORF">LCGC14_2563430</name>
</gene>
<comment type="caution">
    <text evidence="12">The sequence shown here is derived from an EMBL/GenBank/DDBJ whole genome shotgun (WGS) entry which is preliminary data.</text>
</comment>
<keyword evidence="8" id="KW-0811">Translocation</keyword>
<dbReference type="InterPro" id="IPR000185">
    <property type="entry name" value="SecA"/>
</dbReference>
<evidence type="ECO:0000259" key="11">
    <source>
        <dbReference type="PROSITE" id="PS51196"/>
    </source>
</evidence>
<feature type="non-terminal residue" evidence="12">
    <location>
        <position position="1"/>
    </location>
</feature>
<evidence type="ECO:0000256" key="5">
    <source>
        <dbReference type="ARBA" id="ARBA00022840"/>
    </source>
</evidence>
<evidence type="ECO:0000256" key="7">
    <source>
        <dbReference type="ARBA" id="ARBA00022967"/>
    </source>
</evidence>
<dbReference type="SUPFAM" id="SSF81767">
    <property type="entry name" value="Pre-protein crosslinking domain of SecA"/>
    <property type="match status" value="1"/>
</dbReference>
<dbReference type="InterPro" id="IPR011115">
    <property type="entry name" value="SecA_DEAD"/>
</dbReference>
<reference evidence="12" key="1">
    <citation type="journal article" date="2015" name="Nature">
        <title>Complex archaea that bridge the gap between prokaryotes and eukaryotes.</title>
        <authorList>
            <person name="Spang A."/>
            <person name="Saw J.H."/>
            <person name="Jorgensen S.L."/>
            <person name="Zaremba-Niedzwiedzka K."/>
            <person name="Martijn J."/>
            <person name="Lind A.E."/>
            <person name="van Eijk R."/>
            <person name="Schleper C."/>
            <person name="Guy L."/>
            <person name="Ettema T.J."/>
        </authorList>
    </citation>
    <scope>NUCLEOTIDE SEQUENCE</scope>
</reference>
<keyword evidence="3" id="KW-0963">Cytoplasm</keyword>
<dbReference type="InterPro" id="IPR020937">
    <property type="entry name" value="SecA_CS"/>
</dbReference>
<keyword evidence="6" id="KW-0653">Protein transport</keyword>
<dbReference type="PRINTS" id="PR00906">
    <property type="entry name" value="SECA"/>
</dbReference>
<dbReference type="InterPro" id="IPR011130">
    <property type="entry name" value="SecA_preprotein_X-link_dom"/>
</dbReference>
<evidence type="ECO:0000256" key="8">
    <source>
        <dbReference type="ARBA" id="ARBA00023010"/>
    </source>
</evidence>
<name>A0A0F9CVJ8_9ZZZZ</name>
<comment type="similarity">
    <text evidence="1">Belongs to the SecA family.</text>
</comment>
<dbReference type="SUPFAM" id="SSF52540">
    <property type="entry name" value="P-loop containing nucleoside triphosphate hydrolases"/>
    <property type="match status" value="2"/>
</dbReference>
<dbReference type="PROSITE" id="PS51196">
    <property type="entry name" value="SECA_MOTOR_DEAD"/>
    <property type="match status" value="1"/>
</dbReference>
<sequence length="457" mass="50134">RLDVDYVLKDGDVIIVDEFTGRLMPGRRWSDGLHQAIEAKEGVNIESENQTLATITFQNYFRMYNKLAGMTGTADTEAAEFAKIYGLDVMVIPTHRPMVRADYPDMIYKNEQGKFNAIVDEILVLNEKVQPVLVGTISIETSELLSKTLKKKGIKHSVLNAKHHDKEAEIIMQAGRSGAVTIATNMAGRGTDIVLGGNPIGLVPGLLSGKVDPTDADKKEALLKAESICAEDREVVLEAGGLFILGTERHESRRIDNQLRGRSGRQGDVGASRFYLSLGDDLMRIFGSERISGLMDRLGVEVDDYQVSLLLELPDNLVGDVERRSRRVHEGDSAEVDYRPSHALLLDHRPAPAGVRVQVVGGAYHAIVRFQEVVHATAPVDVVAGRDHVHSGFQQRAGSGFGDPDSPGEVLAVYDDQVGRVLLTQARQHVEESLAPRLADDVAAEEHALGRHRDLYT</sequence>
<evidence type="ECO:0000256" key="1">
    <source>
        <dbReference type="ARBA" id="ARBA00007650"/>
    </source>
</evidence>
<dbReference type="GO" id="GO:0006605">
    <property type="term" value="P:protein targeting"/>
    <property type="evidence" value="ECO:0007669"/>
    <property type="project" value="InterPro"/>
</dbReference>
<dbReference type="GO" id="GO:0043952">
    <property type="term" value="P:protein transport by the Sec complex"/>
    <property type="evidence" value="ECO:0007669"/>
    <property type="project" value="TreeGrafter"/>
</dbReference>
<evidence type="ECO:0000256" key="2">
    <source>
        <dbReference type="ARBA" id="ARBA00022448"/>
    </source>
</evidence>
<evidence type="ECO:0000256" key="4">
    <source>
        <dbReference type="ARBA" id="ARBA00022741"/>
    </source>
</evidence>
<feature type="domain" description="SecA family profile" evidence="11">
    <location>
        <begin position="1"/>
        <end position="307"/>
    </location>
</feature>
<dbReference type="PANTHER" id="PTHR30612">
    <property type="entry name" value="SECA INNER MEMBRANE COMPONENT OF SEC PROTEIN SECRETION SYSTEM"/>
    <property type="match status" value="1"/>
</dbReference>
<feature type="domain" description="Helicase C-terminal" evidence="10">
    <location>
        <begin position="117"/>
        <end position="313"/>
    </location>
</feature>
<accession>A0A0F9CVJ8</accession>
<protein>
    <submittedName>
        <fullName evidence="12">Uncharacterized protein</fullName>
    </submittedName>
</protein>
<dbReference type="InterPro" id="IPR027417">
    <property type="entry name" value="P-loop_NTPase"/>
</dbReference>
<dbReference type="AlphaFoldDB" id="A0A0F9CVJ8"/>
<keyword evidence="4" id="KW-0547">Nucleotide-binding</keyword>
<dbReference type="Pfam" id="PF21090">
    <property type="entry name" value="P-loop_SecA"/>
    <property type="match status" value="1"/>
</dbReference>
<evidence type="ECO:0000256" key="6">
    <source>
        <dbReference type="ARBA" id="ARBA00022927"/>
    </source>
</evidence>
<dbReference type="GO" id="GO:0031522">
    <property type="term" value="C:cell envelope Sec protein transport complex"/>
    <property type="evidence" value="ECO:0007669"/>
    <property type="project" value="TreeGrafter"/>
</dbReference>
<dbReference type="SMART" id="SM00958">
    <property type="entry name" value="SecA_PP_bind"/>
    <property type="match status" value="1"/>
</dbReference>
<dbReference type="GO" id="GO:0006886">
    <property type="term" value="P:intracellular protein transport"/>
    <property type="evidence" value="ECO:0007669"/>
    <property type="project" value="InterPro"/>
</dbReference>
<dbReference type="PROSITE" id="PS51194">
    <property type="entry name" value="HELICASE_CTER"/>
    <property type="match status" value="1"/>
</dbReference>
<dbReference type="Gene3D" id="3.90.1440.10">
    <property type="entry name" value="SecA, preprotein cross-linking domain"/>
    <property type="match status" value="1"/>
</dbReference>
<dbReference type="InterPro" id="IPR014018">
    <property type="entry name" value="SecA_motor_DEAD"/>
</dbReference>
<dbReference type="InterPro" id="IPR044722">
    <property type="entry name" value="SecA_SF2_C"/>
</dbReference>
<evidence type="ECO:0000313" key="12">
    <source>
        <dbReference type="EMBL" id="KKL09681.1"/>
    </source>
</evidence>
<dbReference type="PANTHER" id="PTHR30612:SF0">
    <property type="entry name" value="CHLOROPLAST PROTEIN-TRANSPORTING ATPASE"/>
    <property type="match status" value="1"/>
</dbReference>
<evidence type="ECO:0000256" key="3">
    <source>
        <dbReference type="ARBA" id="ARBA00022490"/>
    </source>
</evidence>
<dbReference type="GO" id="GO:0005524">
    <property type="term" value="F:ATP binding"/>
    <property type="evidence" value="ECO:0007669"/>
    <property type="project" value="UniProtKB-KW"/>
</dbReference>
<dbReference type="GO" id="GO:0005829">
    <property type="term" value="C:cytosol"/>
    <property type="evidence" value="ECO:0007669"/>
    <property type="project" value="TreeGrafter"/>
</dbReference>
<dbReference type="FunFam" id="3.40.50.300:FF:000113">
    <property type="entry name" value="Preprotein translocase subunit SecA"/>
    <property type="match status" value="1"/>
</dbReference>
<keyword evidence="5" id="KW-0067">ATP-binding</keyword>
<keyword evidence="2" id="KW-0813">Transport</keyword>
<dbReference type="CDD" id="cd18803">
    <property type="entry name" value="SF2_C_secA"/>
    <property type="match status" value="1"/>
</dbReference>
<dbReference type="EMBL" id="LAZR01042373">
    <property type="protein sequence ID" value="KKL09681.1"/>
    <property type="molecule type" value="Genomic_DNA"/>
</dbReference>
<keyword evidence="9" id="KW-0472">Membrane</keyword>
<dbReference type="GO" id="GO:0005886">
    <property type="term" value="C:plasma membrane"/>
    <property type="evidence" value="ECO:0007669"/>
    <property type="project" value="TreeGrafter"/>
</dbReference>
<dbReference type="InterPro" id="IPR001650">
    <property type="entry name" value="Helicase_C-like"/>
</dbReference>
<dbReference type="GO" id="GO:0017038">
    <property type="term" value="P:protein import"/>
    <property type="evidence" value="ECO:0007669"/>
    <property type="project" value="InterPro"/>
</dbReference>
<dbReference type="InterPro" id="IPR036670">
    <property type="entry name" value="SecA_X-link_sf"/>
</dbReference>
<dbReference type="PROSITE" id="PS01312">
    <property type="entry name" value="SECA"/>
    <property type="match status" value="1"/>
</dbReference>
<dbReference type="Gene3D" id="3.40.50.300">
    <property type="entry name" value="P-loop containing nucleotide triphosphate hydrolases"/>
    <property type="match status" value="2"/>
</dbReference>
<evidence type="ECO:0000256" key="9">
    <source>
        <dbReference type="ARBA" id="ARBA00023136"/>
    </source>
</evidence>
<organism evidence="12">
    <name type="scientific">marine sediment metagenome</name>
    <dbReference type="NCBI Taxonomy" id="412755"/>
    <lineage>
        <taxon>unclassified sequences</taxon>
        <taxon>metagenomes</taxon>
        <taxon>ecological metagenomes</taxon>
    </lineage>
</organism>
<dbReference type="Pfam" id="PF07517">
    <property type="entry name" value="SecA_DEAD"/>
    <property type="match status" value="1"/>
</dbReference>
<proteinExistence type="inferred from homology"/>